<evidence type="ECO:0000313" key="7">
    <source>
        <dbReference type="EMBL" id="MBO0948738.1"/>
    </source>
</evidence>
<dbReference type="Gene3D" id="3.40.220.10">
    <property type="entry name" value="Leucine Aminopeptidase, subunit E, domain 1"/>
    <property type="match status" value="1"/>
</dbReference>
<dbReference type="Proteomes" id="UP000664628">
    <property type="component" value="Unassembled WGS sequence"/>
</dbReference>
<evidence type="ECO:0000256" key="4">
    <source>
        <dbReference type="ARBA" id="ARBA00022801"/>
    </source>
</evidence>
<evidence type="ECO:0000256" key="2">
    <source>
        <dbReference type="ARBA" id="ARBA00022438"/>
    </source>
</evidence>
<feature type="domain" description="Cytosol aminopeptidase" evidence="6">
    <location>
        <begin position="164"/>
        <end position="468"/>
    </location>
</feature>
<dbReference type="PANTHER" id="PTHR11963:SF23">
    <property type="entry name" value="CYTOSOL AMINOPEPTIDASE"/>
    <property type="match status" value="1"/>
</dbReference>
<dbReference type="InterPro" id="IPR011356">
    <property type="entry name" value="Leucine_aapep/pepB"/>
</dbReference>
<evidence type="ECO:0000313" key="8">
    <source>
        <dbReference type="Proteomes" id="UP000664628"/>
    </source>
</evidence>
<dbReference type="GO" id="GO:0004177">
    <property type="term" value="F:aminopeptidase activity"/>
    <property type="evidence" value="ECO:0007669"/>
    <property type="project" value="UniProtKB-KW"/>
</dbReference>
<keyword evidence="3" id="KW-0645">Protease</keyword>
<dbReference type="PRINTS" id="PR00481">
    <property type="entry name" value="LAMNOPPTDASE"/>
</dbReference>
<keyword evidence="4" id="KW-0378">Hydrolase</keyword>
<protein>
    <submittedName>
        <fullName evidence="7">Leucyl aminopeptidase family protein</fullName>
    </submittedName>
</protein>
<dbReference type="Gene3D" id="3.40.630.10">
    <property type="entry name" value="Zn peptidases"/>
    <property type="match status" value="1"/>
</dbReference>
<sequence>MQIHLHTTAPTTTATIWPLLKEQPLPEQVQAAQGDFKGDLNETQLVYSADGQKHWLLGLGEKPSSHDYLRAIRKLTYTQKSKFPAAVSLNLTGLPVDAIEAIVLGTLGGGYNLKLYHTTTPEVSPFYSQLGQLNLTVAAADREAAQQAIDRATIIWEAQKAMLDLMNAPSNYKTPQVLADWAVASGRTYGYSVTVMDHDELARLGYNALLSVGQGSENPPMMLVLDYNPANATGSTVGLVGKGVTFDTGGISIKQSTNMHLMKSDMGGAAAVLGTLEVAARLKLPRRVVGVVPTTENVVDGMATKPGDVITSYLGKTIEIIDTDAEGRVILADGLGHMIRHIQPDVLIDLATLTGNVIAALGYQAGGLFTQNDELSAQLQASGDRTGERLWRLPLWDVYKDDLTSDVADVKNYSGKPINGAIAAAKFLEVFTEKHPAWAHLDIAGMAFADTEFGQQKNATAFGIRLLIDFLTR</sequence>
<dbReference type="CDD" id="cd00433">
    <property type="entry name" value="Peptidase_M17"/>
    <property type="match status" value="1"/>
</dbReference>
<reference evidence="7 8" key="1">
    <citation type="submission" date="2021-03" db="EMBL/GenBank/DDBJ databases">
        <title>Fibrella sp. HMF5405 genome sequencing and assembly.</title>
        <authorList>
            <person name="Kang H."/>
            <person name="Kim H."/>
            <person name="Bae S."/>
            <person name="Joh K."/>
        </authorList>
    </citation>
    <scope>NUCLEOTIDE SEQUENCE [LARGE SCALE GENOMIC DNA]</scope>
    <source>
        <strain evidence="7 8">HMF5405</strain>
    </source>
</reference>
<dbReference type="InterPro" id="IPR043472">
    <property type="entry name" value="Macro_dom-like"/>
</dbReference>
<keyword evidence="5" id="KW-0464">Manganese</keyword>
<evidence type="ECO:0000256" key="1">
    <source>
        <dbReference type="ARBA" id="ARBA00009528"/>
    </source>
</evidence>
<evidence type="ECO:0000256" key="5">
    <source>
        <dbReference type="ARBA" id="ARBA00023211"/>
    </source>
</evidence>
<dbReference type="SUPFAM" id="SSF53187">
    <property type="entry name" value="Zn-dependent exopeptidases"/>
    <property type="match status" value="1"/>
</dbReference>
<gene>
    <name evidence="7" type="ORF">J2I46_09115</name>
</gene>
<evidence type="ECO:0000259" key="6">
    <source>
        <dbReference type="Pfam" id="PF00883"/>
    </source>
</evidence>
<name>A0ABS3JFH2_9BACT</name>
<proteinExistence type="inferred from homology"/>
<dbReference type="SUPFAM" id="SSF52949">
    <property type="entry name" value="Macro domain-like"/>
    <property type="match status" value="1"/>
</dbReference>
<dbReference type="PANTHER" id="PTHR11963">
    <property type="entry name" value="LEUCINE AMINOPEPTIDASE-RELATED"/>
    <property type="match status" value="1"/>
</dbReference>
<comment type="caution">
    <text evidence="7">The sequence shown here is derived from an EMBL/GenBank/DDBJ whole genome shotgun (WGS) entry which is preliminary data.</text>
</comment>
<accession>A0ABS3JFH2</accession>
<keyword evidence="8" id="KW-1185">Reference proteome</keyword>
<keyword evidence="2 7" id="KW-0031">Aminopeptidase</keyword>
<organism evidence="7 8">
    <name type="scientific">Fibrella forsythiae</name>
    <dbReference type="NCBI Taxonomy" id="2817061"/>
    <lineage>
        <taxon>Bacteria</taxon>
        <taxon>Pseudomonadati</taxon>
        <taxon>Bacteroidota</taxon>
        <taxon>Cytophagia</taxon>
        <taxon>Cytophagales</taxon>
        <taxon>Spirosomataceae</taxon>
        <taxon>Fibrella</taxon>
    </lineage>
</organism>
<comment type="similarity">
    <text evidence="1">Belongs to the peptidase M17 family.</text>
</comment>
<evidence type="ECO:0000256" key="3">
    <source>
        <dbReference type="ARBA" id="ARBA00022670"/>
    </source>
</evidence>
<dbReference type="Pfam" id="PF00883">
    <property type="entry name" value="Peptidase_M17"/>
    <property type="match status" value="1"/>
</dbReference>
<dbReference type="InterPro" id="IPR000819">
    <property type="entry name" value="Peptidase_M17_C"/>
</dbReference>
<dbReference type="RefSeq" id="WP_207328690.1">
    <property type="nucleotide sequence ID" value="NZ_JAFMYW010000002.1"/>
</dbReference>
<dbReference type="EMBL" id="JAFMYW010000002">
    <property type="protein sequence ID" value="MBO0948738.1"/>
    <property type="molecule type" value="Genomic_DNA"/>
</dbReference>